<dbReference type="GO" id="GO:0043531">
    <property type="term" value="F:ADP binding"/>
    <property type="evidence" value="ECO:0007669"/>
    <property type="project" value="TreeGrafter"/>
</dbReference>
<keyword evidence="10" id="KW-1185">Reference proteome</keyword>
<keyword evidence="4 8" id="KW-0808">Transferase</keyword>
<dbReference type="EC" id="2.7.2.3" evidence="3 8"/>
<dbReference type="Proteomes" id="UP000316426">
    <property type="component" value="Chromosome"/>
</dbReference>
<dbReference type="AlphaFoldDB" id="A0A518KAQ0"/>
<evidence type="ECO:0000256" key="4">
    <source>
        <dbReference type="ARBA" id="ARBA00022679"/>
    </source>
</evidence>
<dbReference type="Pfam" id="PF00162">
    <property type="entry name" value="PGK"/>
    <property type="match status" value="1"/>
</dbReference>
<reference evidence="9 10" key="1">
    <citation type="submission" date="2019-02" db="EMBL/GenBank/DDBJ databases">
        <title>Deep-cultivation of Planctomycetes and their phenomic and genomic characterization uncovers novel biology.</title>
        <authorList>
            <person name="Wiegand S."/>
            <person name="Jogler M."/>
            <person name="Boedeker C."/>
            <person name="Pinto D."/>
            <person name="Vollmers J."/>
            <person name="Rivas-Marin E."/>
            <person name="Kohn T."/>
            <person name="Peeters S.H."/>
            <person name="Heuer A."/>
            <person name="Rast P."/>
            <person name="Oberbeckmann S."/>
            <person name="Bunk B."/>
            <person name="Jeske O."/>
            <person name="Meyerdierks A."/>
            <person name="Storesund J.E."/>
            <person name="Kallscheuer N."/>
            <person name="Luecker S."/>
            <person name="Lage O.M."/>
            <person name="Pohl T."/>
            <person name="Merkel B.J."/>
            <person name="Hornburger P."/>
            <person name="Mueller R.-W."/>
            <person name="Bruemmer F."/>
            <person name="Labrenz M."/>
            <person name="Spormann A.M."/>
            <person name="Op den Camp H."/>
            <person name="Overmann J."/>
            <person name="Amann R."/>
            <person name="Jetten M.S.M."/>
            <person name="Mascher T."/>
            <person name="Medema M.H."/>
            <person name="Devos D.P."/>
            <person name="Kaster A.-K."/>
            <person name="Ovreas L."/>
            <person name="Rohde M."/>
            <person name="Galperin M.Y."/>
            <person name="Jogler C."/>
        </authorList>
    </citation>
    <scope>NUCLEOTIDE SEQUENCE [LARGE SCALE GENOMIC DNA]</scope>
    <source>
        <strain evidence="9 10">Spa11</strain>
    </source>
</reference>
<dbReference type="RefSeq" id="WP_145113652.1">
    <property type="nucleotide sequence ID" value="NZ_CP036349.1"/>
</dbReference>
<accession>A0A518KAQ0</accession>
<dbReference type="PANTHER" id="PTHR11406:SF23">
    <property type="entry name" value="PHOSPHOGLYCERATE KINASE 1, CHLOROPLASTIC-RELATED"/>
    <property type="match status" value="1"/>
</dbReference>
<keyword evidence="6 8" id="KW-0418">Kinase</keyword>
<dbReference type="GO" id="GO:0005829">
    <property type="term" value="C:cytosol"/>
    <property type="evidence" value="ECO:0007669"/>
    <property type="project" value="TreeGrafter"/>
</dbReference>
<gene>
    <name evidence="9" type="primary">pgk</name>
    <name evidence="9" type="synonym">tpi</name>
    <name evidence="9" type="ORF">Spa11_30770</name>
</gene>
<dbReference type="SUPFAM" id="SSF53748">
    <property type="entry name" value="Phosphoglycerate kinase"/>
    <property type="match status" value="1"/>
</dbReference>
<evidence type="ECO:0000256" key="2">
    <source>
        <dbReference type="ARBA" id="ARBA00008982"/>
    </source>
</evidence>
<name>A0A518KAQ0_9BACT</name>
<evidence type="ECO:0000313" key="10">
    <source>
        <dbReference type="Proteomes" id="UP000316426"/>
    </source>
</evidence>
<comment type="catalytic activity">
    <reaction evidence="1 8">
        <text>(2R)-3-phosphoglycerate + ATP = (2R)-3-phospho-glyceroyl phosphate + ADP</text>
        <dbReference type="Rhea" id="RHEA:14801"/>
        <dbReference type="ChEBI" id="CHEBI:30616"/>
        <dbReference type="ChEBI" id="CHEBI:57604"/>
        <dbReference type="ChEBI" id="CHEBI:58272"/>
        <dbReference type="ChEBI" id="CHEBI:456216"/>
        <dbReference type="EC" id="2.7.2.3"/>
    </reaction>
</comment>
<dbReference type="GO" id="GO:0006096">
    <property type="term" value="P:glycolytic process"/>
    <property type="evidence" value="ECO:0007669"/>
    <property type="project" value="UniProtKB-UniPathway"/>
</dbReference>
<dbReference type="KEGG" id="bmei:Spa11_30770"/>
<proteinExistence type="inferred from homology"/>
<keyword evidence="5" id="KW-0547">Nucleotide-binding</keyword>
<dbReference type="GO" id="GO:0006094">
    <property type="term" value="P:gluconeogenesis"/>
    <property type="evidence" value="ECO:0007669"/>
    <property type="project" value="TreeGrafter"/>
</dbReference>
<dbReference type="InterPro" id="IPR001576">
    <property type="entry name" value="Phosphoglycerate_kinase"/>
</dbReference>
<evidence type="ECO:0000256" key="7">
    <source>
        <dbReference type="ARBA" id="ARBA00022840"/>
    </source>
</evidence>
<dbReference type="InterPro" id="IPR036043">
    <property type="entry name" value="Phosphoglycerate_kinase_sf"/>
</dbReference>
<dbReference type="PANTHER" id="PTHR11406">
    <property type="entry name" value="PHOSPHOGLYCERATE KINASE"/>
    <property type="match status" value="1"/>
</dbReference>
<dbReference type="Gene3D" id="3.40.50.1260">
    <property type="entry name" value="Phosphoglycerate kinase, N-terminal domain"/>
    <property type="match status" value="2"/>
</dbReference>
<organism evidence="9 10">
    <name type="scientific">Botrimarina mediterranea</name>
    <dbReference type="NCBI Taxonomy" id="2528022"/>
    <lineage>
        <taxon>Bacteria</taxon>
        <taxon>Pseudomonadati</taxon>
        <taxon>Planctomycetota</taxon>
        <taxon>Planctomycetia</taxon>
        <taxon>Pirellulales</taxon>
        <taxon>Lacipirellulaceae</taxon>
        <taxon>Botrimarina</taxon>
    </lineage>
</organism>
<keyword evidence="7" id="KW-0067">ATP-binding</keyword>
<dbReference type="InterPro" id="IPR015824">
    <property type="entry name" value="Phosphoglycerate_kinase_N"/>
</dbReference>
<dbReference type="EMBL" id="CP036349">
    <property type="protein sequence ID" value="QDV74868.1"/>
    <property type="molecule type" value="Genomic_DNA"/>
</dbReference>
<dbReference type="UniPathway" id="UPA00109">
    <property type="reaction ID" value="UER00185"/>
</dbReference>
<protein>
    <recommendedName>
        <fullName evidence="3 8">Phosphoglycerate kinase</fullName>
        <ecNumber evidence="3 8">2.7.2.3</ecNumber>
    </recommendedName>
</protein>
<dbReference type="PRINTS" id="PR00477">
    <property type="entry name" value="PHGLYCKINASE"/>
</dbReference>
<evidence type="ECO:0000313" key="9">
    <source>
        <dbReference type="EMBL" id="QDV74868.1"/>
    </source>
</evidence>
<dbReference type="GO" id="GO:0005524">
    <property type="term" value="F:ATP binding"/>
    <property type="evidence" value="ECO:0007669"/>
    <property type="project" value="UniProtKB-KW"/>
</dbReference>
<evidence type="ECO:0000256" key="1">
    <source>
        <dbReference type="ARBA" id="ARBA00000642"/>
    </source>
</evidence>
<evidence type="ECO:0000256" key="5">
    <source>
        <dbReference type="ARBA" id="ARBA00022741"/>
    </source>
</evidence>
<evidence type="ECO:0000256" key="6">
    <source>
        <dbReference type="ARBA" id="ARBA00022777"/>
    </source>
</evidence>
<evidence type="ECO:0000256" key="3">
    <source>
        <dbReference type="ARBA" id="ARBA00013061"/>
    </source>
</evidence>
<sequence length="461" mass="49479">MSVTPDQMKAFCETVVRGREANPDLSLNDYLTDVPRLDSLADLPLGTVVLVRGDTDAKPGAKVGEGDIRLRSMADTLKYGQEKGWVQVVFGHIGREPEKSLDKVAKRLGELLGTNIPMIEDWLDPATTTVTPAVTEAIAAAKPGDVIVLQNTRKYDIERVLWKAKPEQLADLAPQLAKLANELAEKVGTVYVHEAFSAGSLDASSVAVPAAMKRVALGKYAAGEFDGPMQQCLKAALAVFSGIKIDKLDDMEAMISRGTIKQIFASGSLAMAIRKAIGELDDKPVCLGAAEDPANSKAPWYIPPARVEQAKAIVADGREKGITFTVPCDSVIEDGSAKDELSPSDQQFDIGPKSIQHFHDAVTKFIETAPKGSVAFHNGVFGMFEDPRFENGTKSWVPELKRMQDAGINVYVGGGEGGKALELYGEESWVTHNFTAGGTVLNALGSEPVPYLVALREAAKD</sequence>
<comment type="similarity">
    <text evidence="2 8">Belongs to the phosphoglycerate kinase family.</text>
</comment>
<dbReference type="GO" id="GO:0004618">
    <property type="term" value="F:phosphoglycerate kinase activity"/>
    <property type="evidence" value="ECO:0007669"/>
    <property type="project" value="UniProtKB-EC"/>
</dbReference>
<evidence type="ECO:0000256" key="8">
    <source>
        <dbReference type="RuleBase" id="RU000532"/>
    </source>
</evidence>